<dbReference type="EMBL" id="KN833700">
    <property type="protein sequence ID" value="KIK26677.1"/>
    <property type="molecule type" value="Genomic_DNA"/>
</dbReference>
<feature type="compositionally biased region" description="Polar residues" evidence="1">
    <location>
        <begin position="519"/>
        <end position="563"/>
    </location>
</feature>
<feature type="compositionally biased region" description="Low complexity" evidence="1">
    <location>
        <begin position="570"/>
        <end position="585"/>
    </location>
</feature>
<feature type="region of interest" description="Disordered" evidence="1">
    <location>
        <begin position="493"/>
        <end position="623"/>
    </location>
</feature>
<feature type="compositionally biased region" description="Polar residues" evidence="1">
    <location>
        <begin position="830"/>
        <end position="841"/>
    </location>
</feature>
<feature type="region of interest" description="Disordered" evidence="1">
    <location>
        <begin position="755"/>
        <end position="775"/>
    </location>
</feature>
<feature type="region of interest" description="Disordered" evidence="1">
    <location>
        <begin position="638"/>
        <end position="739"/>
    </location>
</feature>
<proteinExistence type="predicted"/>
<dbReference type="Proteomes" id="UP000054018">
    <property type="component" value="Unassembled WGS sequence"/>
</dbReference>
<feature type="compositionally biased region" description="Polar residues" evidence="1">
    <location>
        <begin position="590"/>
        <end position="602"/>
    </location>
</feature>
<feature type="compositionally biased region" description="Polar residues" evidence="1">
    <location>
        <begin position="657"/>
        <end position="682"/>
    </location>
</feature>
<accession>A0A0C9ZWS1</accession>
<feature type="region of interest" description="Disordered" evidence="1">
    <location>
        <begin position="169"/>
        <end position="259"/>
    </location>
</feature>
<feature type="compositionally biased region" description="Pro residues" evidence="1">
    <location>
        <begin position="609"/>
        <end position="619"/>
    </location>
</feature>
<dbReference type="AlphaFoldDB" id="A0A0C9ZWS1"/>
<keyword evidence="3" id="KW-1185">Reference proteome</keyword>
<protein>
    <submittedName>
        <fullName evidence="2">Uncharacterized protein</fullName>
    </submittedName>
</protein>
<reference evidence="2 3" key="1">
    <citation type="submission" date="2014-04" db="EMBL/GenBank/DDBJ databases">
        <authorList>
            <consortium name="DOE Joint Genome Institute"/>
            <person name="Kuo A."/>
            <person name="Kohler A."/>
            <person name="Costa M.D."/>
            <person name="Nagy L.G."/>
            <person name="Floudas D."/>
            <person name="Copeland A."/>
            <person name="Barry K.W."/>
            <person name="Cichocki N."/>
            <person name="Veneault-Fourrey C."/>
            <person name="LaButti K."/>
            <person name="Lindquist E.A."/>
            <person name="Lipzen A."/>
            <person name="Lundell T."/>
            <person name="Morin E."/>
            <person name="Murat C."/>
            <person name="Sun H."/>
            <person name="Tunlid A."/>
            <person name="Henrissat B."/>
            <person name="Grigoriev I.V."/>
            <person name="Hibbett D.S."/>
            <person name="Martin F."/>
            <person name="Nordberg H.P."/>
            <person name="Cantor M.N."/>
            <person name="Hua S.X."/>
        </authorList>
    </citation>
    <scope>NUCLEOTIDE SEQUENCE [LARGE SCALE GENOMIC DNA]</scope>
    <source>
        <strain evidence="2 3">441</strain>
    </source>
</reference>
<gene>
    <name evidence="2" type="ORF">PISMIDRAFT_243351</name>
</gene>
<evidence type="ECO:0000313" key="3">
    <source>
        <dbReference type="Proteomes" id="UP000054018"/>
    </source>
</evidence>
<feature type="compositionally biased region" description="Polar residues" evidence="1">
    <location>
        <begin position="170"/>
        <end position="196"/>
    </location>
</feature>
<feature type="region of interest" description="Disordered" evidence="1">
    <location>
        <begin position="113"/>
        <end position="148"/>
    </location>
</feature>
<feature type="compositionally biased region" description="Low complexity" evidence="1">
    <location>
        <begin position="755"/>
        <end position="772"/>
    </location>
</feature>
<evidence type="ECO:0000256" key="1">
    <source>
        <dbReference type="SAM" id="MobiDB-lite"/>
    </source>
</evidence>
<feature type="compositionally biased region" description="Polar residues" evidence="1">
    <location>
        <begin position="787"/>
        <end position="797"/>
    </location>
</feature>
<name>A0A0C9ZWS1_9AGAM</name>
<organism evidence="2 3">
    <name type="scientific">Pisolithus microcarpus 441</name>
    <dbReference type="NCBI Taxonomy" id="765257"/>
    <lineage>
        <taxon>Eukaryota</taxon>
        <taxon>Fungi</taxon>
        <taxon>Dikarya</taxon>
        <taxon>Basidiomycota</taxon>
        <taxon>Agaricomycotina</taxon>
        <taxon>Agaricomycetes</taxon>
        <taxon>Agaricomycetidae</taxon>
        <taxon>Boletales</taxon>
        <taxon>Sclerodermatineae</taxon>
        <taxon>Pisolithaceae</taxon>
        <taxon>Pisolithus</taxon>
    </lineage>
</organism>
<feature type="compositionally biased region" description="Pro residues" evidence="1">
    <location>
        <begin position="240"/>
        <end position="250"/>
    </location>
</feature>
<feature type="compositionally biased region" description="Low complexity" evidence="1">
    <location>
        <begin position="721"/>
        <end position="739"/>
    </location>
</feature>
<feature type="region of interest" description="Disordered" evidence="1">
    <location>
        <begin position="787"/>
        <end position="845"/>
    </location>
</feature>
<evidence type="ECO:0000313" key="2">
    <source>
        <dbReference type="EMBL" id="KIK26677.1"/>
    </source>
</evidence>
<sequence length="1008" mass="107152">MVVHESRLGHYCTVLGGPTTQILLLARVCDRKGTVSLITTYRLIHSHVRPLVTALVVNRNALLTHVRPLDTARRRSNPEVIELTDSDGRRGSHGTSAVLGDYTTMSNCSKDPIVISSDSEGNSPRFPARMRRRSAPTFHSAKKSHSTPRCGRDFITILDSDDDHTVAPLSVTQENRQSTTAAPSVSTTIIGTQPMGSSEPRPISVSEAESSLIIKDAANPDPVGSMPEYDMDVGSCPASPAFPEPSPPRTRSPSSSPGRLCINDTRTYVLVLVNQLTGMTTVDLPFGDIDDIDLDLGNADDDVADAGLDMDVDGIYEQNLTEARNDRRGVMDLKVNGDVAAKEPCENMGSREIPQVSLGLKTIARSSIKSSDKVGTASHDHLVPLESSTQAQSSKLSSETTIGLILGTVPSVPKEFVLPDVSSYSVRFNRPESSQSSFFSRAFGSNTSTPAITTPSITKESITEETASRSGAVVEVQAPKPNREGLLLVAGLSSESTKEHSGAEDLSQSPTSGLAALTEPSTQNTCGPPTSEVKLSTTTQEAETPLSTGVLSVRPSGSENSFVPSWKGDPSSSVQSSVVLPAVQSPKPPSRSTSATPAVQTHATTSCPSIPPPCKPPPLSSASLVDTLNQIRRDHLQAKVARRKSKEPALQLENRLEQTTPQPLASNEVRSPSTPPQSQASRGSRFHRESSSRTPLRLSLHDQRPTSSGLEPSLSEAVGHPTPRSVSESSSSTCSATMEPSTHLLADAPNFATTTTATSASSATIPHPTSPAFPRRVPASFEEFISKSPTTDRSLLTQPRPGGPSPSQRSPRRSIGVPFDRFIVKAPRGRNSTSTSGESTLRASSSSVARVAGTCLPSQACDVPDDAIKEGQWPQHDGNCVIDDKSSAEVRTDDPHTGFDADQLLELADVHLESSELNIHPPLEGYTRPLAGSSVLKTDVETAVVAEYFQVEQTLPAGAQDSVAAPRDSLMLDYQPPVMTPSSGDTGVVPVDTKIDVWVTTAAGYTSH</sequence>
<feature type="compositionally biased region" description="Basic residues" evidence="1">
    <location>
        <begin position="128"/>
        <end position="146"/>
    </location>
</feature>
<reference evidence="3" key="2">
    <citation type="submission" date="2015-01" db="EMBL/GenBank/DDBJ databases">
        <title>Evolutionary Origins and Diversification of the Mycorrhizal Mutualists.</title>
        <authorList>
            <consortium name="DOE Joint Genome Institute"/>
            <consortium name="Mycorrhizal Genomics Consortium"/>
            <person name="Kohler A."/>
            <person name="Kuo A."/>
            <person name="Nagy L.G."/>
            <person name="Floudas D."/>
            <person name="Copeland A."/>
            <person name="Barry K.W."/>
            <person name="Cichocki N."/>
            <person name="Veneault-Fourrey C."/>
            <person name="LaButti K."/>
            <person name="Lindquist E.A."/>
            <person name="Lipzen A."/>
            <person name="Lundell T."/>
            <person name="Morin E."/>
            <person name="Murat C."/>
            <person name="Riley R."/>
            <person name="Ohm R."/>
            <person name="Sun H."/>
            <person name="Tunlid A."/>
            <person name="Henrissat B."/>
            <person name="Grigoriev I.V."/>
            <person name="Hibbett D.S."/>
            <person name="Martin F."/>
        </authorList>
    </citation>
    <scope>NUCLEOTIDE SEQUENCE [LARGE SCALE GENOMIC DNA]</scope>
    <source>
        <strain evidence="3">441</strain>
    </source>
</reference>
<dbReference type="HOGENOM" id="CLU_298282_0_0_1"/>
<dbReference type="OrthoDB" id="10441471at2759"/>